<feature type="region of interest" description="Disordered" evidence="1">
    <location>
        <begin position="259"/>
        <end position="467"/>
    </location>
</feature>
<dbReference type="InterPro" id="IPR002557">
    <property type="entry name" value="Chitin-bd_dom"/>
</dbReference>
<dbReference type="InterPro" id="IPR036508">
    <property type="entry name" value="Chitin-bd_dom_sf"/>
</dbReference>
<feature type="compositionally biased region" description="Polar residues" evidence="1">
    <location>
        <begin position="313"/>
        <end position="339"/>
    </location>
</feature>
<feature type="compositionally biased region" description="Pro residues" evidence="1">
    <location>
        <begin position="287"/>
        <end position="297"/>
    </location>
</feature>
<dbReference type="Pfam" id="PF01607">
    <property type="entry name" value="CBM_14"/>
    <property type="match status" value="1"/>
</dbReference>
<feature type="domain" description="Chitin-binding type-2" evidence="2">
    <location>
        <begin position="37"/>
        <end position="94"/>
    </location>
</feature>
<feature type="compositionally biased region" description="Basic and acidic residues" evidence="1">
    <location>
        <begin position="437"/>
        <end position="457"/>
    </location>
</feature>
<name>A0A1D1VCD8_RAMVA</name>
<feature type="region of interest" description="Disordered" evidence="1">
    <location>
        <begin position="208"/>
        <end position="238"/>
    </location>
</feature>
<accession>A0A1D1VCD8</accession>
<evidence type="ECO:0000256" key="1">
    <source>
        <dbReference type="SAM" id="MobiDB-lite"/>
    </source>
</evidence>
<dbReference type="Proteomes" id="UP000186922">
    <property type="component" value="Unassembled WGS sequence"/>
</dbReference>
<feature type="compositionally biased region" description="Low complexity" evidence="1">
    <location>
        <begin position="646"/>
        <end position="655"/>
    </location>
</feature>
<gene>
    <name evidence="3" type="primary">RvY_08985</name>
    <name evidence="3" type="synonym">RvY_08985.1</name>
    <name evidence="3" type="ORF">RvY_08985-1</name>
</gene>
<dbReference type="EMBL" id="BDGG01000004">
    <property type="protein sequence ID" value="GAU97742.1"/>
    <property type="molecule type" value="Genomic_DNA"/>
</dbReference>
<evidence type="ECO:0000313" key="4">
    <source>
        <dbReference type="Proteomes" id="UP000186922"/>
    </source>
</evidence>
<evidence type="ECO:0000259" key="2">
    <source>
        <dbReference type="PROSITE" id="PS50940"/>
    </source>
</evidence>
<feature type="compositionally biased region" description="Polar residues" evidence="1">
    <location>
        <begin position="378"/>
        <end position="401"/>
    </location>
</feature>
<evidence type="ECO:0000313" key="3">
    <source>
        <dbReference type="EMBL" id="GAU97742.1"/>
    </source>
</evidence>
<dbReference type="PANTHER" id="PTHR45985">
    <property type="match status" value="1"/>
</dbReference>
<feature type="region of interest" description="Disordered" evidence="1">
    <location>
        <begin position="96"/>
        <end position="140"/>
    </location>
</feature>
<dbReference type="SUPFAM" id="SSF57625">
    <property type="entry name" value="Invertebrate chitin-binding proteins"/>
    <property type="match status" value="1"/>
</dbReference>
<dbReference type="GO" id="GO:0008061">
    <property type="term" value="F:chitin binding"/>
    <property type="evidence" value="ECO:0007669"/>
    <property type="project" value="InterPro"/>
</dbReference>
<dbReference type="PROSITE" id="PS50940">
    <property type="entry name" value="CHIT_BIND_II"/>
    <property type="match status" value="1"/>
</dbReference>
<dbReference type="Gene3D" id="2.170.140.10">
    <property type="entry name" value="Chitin binding domain"/>
    <property type="match status" value="1"/>
</dbReference>
<dbReference type="AlphaFoldDB" id="A0A1D1VCD8"/>
<feature type="compositionally biased region" description="Polar residues" evidence="1">
    <location>
        <begin position="228"/>
        <end position="238"/>
    </location>
</feature>
<proteinExistence type="predicted"/>
<dbReference type="STRING" id="947166.A0A1D1VCD8"/>
<comment type="caution">
    <text evidence="3">The sequence shown here is derived from an EMBL/GenBank/DDBJ whole genome shotgun (WGS) entry which is preliminary data.</text>
</comment>
<dbReference type="OrthoDB" id="439917at2759"/>
<dbReference type="PANTHER" id="PTHR45985:SF8">
    <property type="entry name" value="CHITIN DEACETYLASE-LIKE 9, ISOFORM A"/>
    <property type="match status" value="1"/>
</dbReference>
<feature type="region of interest" description="Disordered" evidence="1">
    <location>
        <begin position="624"/>
        <end position="655"/>
    </location>
</feature>
<organism evidence="3 4">
    <name type="scientific">Ramazzottius varieornatus</name>
    <name type="common">Water bear</name>
    <name type="synonym">Tardigrade</name>
    <dbReference type="NCBI Taxonomy" id="947166"/>
    <lineage>
        <taxon>Eukaryota</taxon>
        <taxon>Metazoa</taxon>
        <taxon>Ecdysozoa</taxon>
        <taxon>Tardigrada</taxon>
        <taxon>Eutardigrada</taxon>
        <taxon>Parachela</taxon>
        <taxon>Hypsibioidea</taxon>
        <taxon>Ramazzottiidae</taxon>
        <taxon>Ramazzottius</taxon>
    </lineage>
</organism>
<feature type="region of interest" description="Disordered" evidence="1">
    <location>
        <begin position="161"/>
        <end position="193"/>
    </location>
</feature>
<dbReference type="GO" id="GO:0005576">
    <property type="term" value="C:extracellular region"/>
    <property type="evidence" value="ECO:0007669"/>
    <property type="project" value="InterPro"/>
</dbReference>
<reference evidence="3 4" key="1">
    <citation type="journal article" date="2016" name="Nat. Commun.">
        <title>Extremotolerant tardigrade genome and improved radiotolerance of human cultured cells by tardigrade-unique protein.</title>
        <authorList>
            <person name="Hashimoto T."/>
            <person name="Horikawa D.D."/>
            <person name="Saito Y."/>
            <person name="Kuwahara H."/>
            <person name="Kozuka-Hata H."/>
            <person name="Shin-I T."/>
            <person name="Minakuchi Y."/>
            <person name="Ohishi K."/>
            <person name="Motoyama A."/>
            <person name="Aizu T."/>
            <person name="Enomoto A."/>
            <person name="Kondo K."/>
            <person name="Tanaka S."/>
            <person name="Hara Y."/>
            <person name="Koshikawa S."/>
            <person name="Sagara H."/>
            <person name="Miura T."/>
            <person name="Yokobori S."/>
            <person name="Miyagawa K."/>
            <person name="Suzuki Y."/>
            <person name="Kubo T."/>
            <person name="Oyama M."/>
            <person name="Kohara Y."/>
            <person name="Fujiyama A."/>
            <person name="Arakawa K."/>
            <person name="Katayama T."/>
            <person name="Toyoda A."/>
            <person name="Kunieda T."/>
        </authorList>
    </citation>
    <scope>NUCLEOTIDE SEQUENCE [LARGE SCALE GENOMIC DNA]</scope>
    <source>
        <strain evidence="3 4">YOKOZUNA-1</strain>
    </source>
</reference>
<sequence length="655" mass="71976">MVGIIWRKGICDILLHSYCQVILTALLLIVTQTRCDSLICPSKFGYFPDPTDCQGYYICTFGTAKVRKCGPGLQYKTTTQTCDVVKASSADCEQDEGRALRPKYTGPTMKTAEPAAPAPAAPSKEISMAPTSGSYESAPTDAPIATTKAYPIFPFQSVEDSQPAYQASNARDPAQPDAAASQYQQGNPSQSLSITTRRPIIDQYLQDQQQSNPGKGLAAKRPYDFWQPPTTTSSWRLPAQNSANYGYNATQGPIAAQTKAKPFRDPSVFGNRPTFRPLKGAATRAPPVAPPPPPEQPAPDQQQPASPPSDPQYSRNSQPQDTSTNQQYSRPSQQQSTSAKFAVKQPDLPLSTGNRYQQPDAIDPGKFQYPQDPDNVSPGDSNGPASNPRLNWNTDRSSGQSTDDRWQANADSPPTMDNAASQQGSSPPVPPSSGSKRTNEPNRAPPRDKNFVAEKINRGSPSGSNVVIPTDTAMSQCSAERCQLPDCYCGSTNIPGGLSMADTPQMIILSFDAEINERNLPIYERLFHKDRKNPNNCNIKATFFVSHEYTVRTDWQKHGLPNYAYVQDNCGSAELWDGTISVRERSRNRIALSDPWSGPRFQGRKSLGNGNEWPERVLGFLRRHSSRRHQRSSSTPAWIGRRRHVSSSSSRRFPV</sequence>
<keyword evidence="4" id="KW-1185">Reference proteome</keyword>
<dbReference type="InterPro" id="IPR052740">
    <property type="entry name" value="CE4"/>
</dbReference>
<dbReference type="SMART" id="SM00494">
    <property type="entry name" value="ChtBD2"/>
    <property type="match status" value="1"/>
</dbReference>
<protein>
    <recommendedName>
        <fullName evidence="2">Chitin-binding type-2 domain-containing protein</fullName>
    </recommendedName>
</protein>
<feature type="compositionally biased region" description="Polar residues" evidence="1">
    <location>
        <begin position="181"/>
        <end position="193"/>
    </location>
</feature>